<gene>
    <name evidence="2" type="primary">Sgo2</name>
    <name evidence="2" type="ORF">EDOCOE_R09652</name>
</gene>
<feature type="non-terminal residue" evidence="2">
    <location>
        <position position="141"/>
    </location>
</feature>
<accession>A0A7K9NBU2</accession>
<evidence type="ECO:0000256" key="1">
    <source>
        <dbReference type="SAM" id="MobiDB-lite"/>
    </source>
</evidence>
<dbReference type="Proteomes" id="UP000526889">
    <property type="component" value="Unassembled WGS sequence"/>
</dbReference>
<evidence type="ECO:0000313" key="2">
    <source>
        <dbReference type="EMBL" id="NXH84519.1"/>
    </source>
</evidence>
<evidence type="ECO:0000313" key="3">
    <source>
        <dbReference type="Proteomes" id="UP000526889"/>
    </source>
</evidence>
<feature type="region of interest" description="Disordered" evidence="1">
    <location>
        <begin position="84"/>
        <end position="141"/>
    </location>
</feature>
<sequence length="141" mass="16058">SHFIPSPLKFSNESKTDFKKLLFNDKMKPEETVYDADMELTASDASELLTVTAKGNYKSHQNKISNATSEKILANFRKVKYSKKNKEKIKSKSEVHSYLHAGERHTRVDNSETSETTNSRIQLFQSQTEQLPTGNSVEKQS</sequence>
<dbReference type="EMBL" id="VWZW01003079">
    <property type="protein sequence ID" value="NXH84519.1"/>
    <property type="molecule type" value="Genomic_DNA"/>
</dbReference>
<reference evidence="2 3" key="1">
    <citation type="submission" date="2019-09" db="EMBL/GenBank/DDBJ databases">
        <title>Bird 10,000 Genomes (B10K) Project - Family phase.</title>
        <authorList>
            <person name="Zhang G."/>
        </authorList>
    </citation>
    <scope>NUCLEOTIDE SEQUENCE [LARGE SCALE GENOMIC DNA]</scope>
    <source>
        <strain evidence="2">B10K-DU-001-25</strain>
        <tissue evidence="2">Muscle</tissue>
    </source>
</reference>
<name>A0A7K9NBU2_9CORV</name>
<feature type="compositionally biased region" description="Polar residues" evidence="1">
    <location>
        <begin position="111"/>
        <end position="141"/>
    </location>
</feature>
<feature type="compositionally biased region" description="Basic and acidic residues" evidence="1">
    <location>
        <begin position="88"/>
        <end position="110"/>
    </location>
</feature>
<keyword evidence="3" id="KW-1185">Reference proteome</keyword>
<organism evidence="2 3">
    <name type="scientific">Edolisoma coerulescens</name>
    <dbReference type="NCBI Taxonomy" id="2585810"/>
    <lineage>
        <taxon>Eukaryota</taxon>
        <taxon>Metazoa</taxon>
        <taxon>Chordata</taxon>
        <taxon>Craniata</taxon>
        <taxon>Vertebrata</taxon>
        <taxon>Euteleostomi</taxon>
        <taxon>Archelosauria</taxon>
        <taxon>Archosauria</taxon>
        <taxon>Dinosauria</taxon>
        <taxon>Saurischia</taxon>
        <taxon>Theropoda</taxon>
        <taxon>Coelurosauria</taxon>
        <taxon>Aves</taxon>
        <taxon>Neognathae</taxon>
        <taxon>Neoaves</taxon>
        <taxon>Telluraves</taxon>
        <taxon>Australaves</taxon>
        <taxon>Passeriformes</taxon>
        <taxon>Corvoidea</taxon>
        <taxon>Campephagidae</taxon>
        <taxon>Edolisoma</taxon>
    </lineage>
</organism>
<proteinExistence type="predicted"/>
<feature type="non-terminal residue" evidence="2">
    <location>
        <position position="1"/>
    </location>
</feature>
<comment type="caution">
    <text evidence="2">The sequence shown here is derived from an EMBL/GenBank/DDBJ whole genome shotgun (WGS) entry which is preliminary data.</text>
</comment>
<protein>
    <submittedName>
        <fullName evidence="2">SGO2 protein</fullName>
    </submittedName>
</protein>
<dbReference type="AlphaFoldDB" id="A0A7K9NBU2"/>